<keyword evidence="8 11" id="KW-0411">Iron-sulfur</keyword>
<name>A0ABR7G300_9FIRM</name>
<evidence type="ECO:0000256" key="1">
    <source>
        <dbReference type="ARBA" id="ARBA00001966"/>
    </source>
</evidence>
<evidence type="ECO:0000256" key="2">
    <source>
        <dbReference type="ARBA" id="ARBA00004742"/>
    </source>
</evidence>
<dbReference type="InterPro" id="IPR051318">
    <property type="entry name" value="Fe-S_L-Ser"/>
</dbReference>
<evidence type="ECO:0000256" key="11">
    <source>
        <dbReference type="RuleBase" id="RU366059"/>
    </source>
</evidence>
<evidence type="ECO:0000256" key="6">
    <source>
        <dbReference type="ARBA" id="ARBA00022723"/>
    </source>
</evidence>
<evidence type="ECO:0000256" key="9">
    <source>
        <dbReference type="ARBA" id="ARBA00023239"/>
    </source>
</evidence>
<gene>
    <name evidence="13" type="primary">sdaAA</name>
    <name evidence="13" type="ORF">H8S01_12755</name>
</gene>
<dbReference type="GO" id="GO:0003941">
    <property type="term" value="F:L-serine ammonia-lyase activity"/>
    <property type="evidence" value="ECO:0007669"/>
    <property type="project" value="UniProtKB-EC"/>
</dbReference>
<keyword evidence="5 11" id="KW-0004">4Fe-4S</keyword>
<evidence type="ECO:0000259" key="12">
    <source>
        <dbReference type="Pfam" id="PF03313"/>
    </source>
</evidence>
<evidence type="ECO:0000256" key="10">
    <source>
        <dbReference type="ARBA" id="ARBA00049406"/>
    </source>
</evidence>
<dbReference type="InterPro" id="IPR036148">
    <property type="entry name" value="MmgE/PrpD_sf"/>
</dbReference>
<dbReference type="Pfam" id="PF03313">
    <property type="entry name" value="SDH_alpha"/>
    <property type="match status" value="1"/>
</dbReference>
<dbReference type="PANTHER" id="PTHR30182">
    <property type="entry name" value="L-SERINE DEHYDRATASE"/>
    <property type="match status" value="1"/>
</dbReference>
<feature type="domain" description="Serine dehydratase-like alpha subunit" evidence="12">
    <location>
        <begin position="16"/>
        <end position="276"/>
    </location>
</feature>
<comment type="pathway">
    <text evidence="2">Carbohydrate biosynthesis; gluconeogenesis.</text>
</comment>
<dbReference type="RefSeq" id="WP_186837429.1">
    <property type="nucleotide sequence ID" value="NZ_JACOPD010000011.1"/>
</dbReference>
<protein>
    <recommendedName>
        <fullName evidence="11">L-serine dehydratase</fullName>
        <ecNumber evidence="11">4.3.1.17</ecNumber>
    </recommendedName>
</protein>
<evidence type="ECO:0000256" key="3">
    <source>
        <dbReference type="ARBA" id="ARBA00008636"/>
    </source>
</evidence>
<dbReference type="EMBL" id="JACOPD010000011">
    <property type="protein sequence ID" value="MBC5681821.1"/>
    <property type="molecule type" value="Genomic_DNA"/>
</dbReference>
<proteinExistence type="inferred from homology"/>
<comment type="catalytic activity">
    <reaction evidence="10 11">
        <text>L-serine = pyruvate + NH4(+)</text>
        <dbReference type="Rhea" id="RHEA:19169"/>
        <dbReference type="ChEBI" id="CHEBI:15361"/>
        <dbReference type="ChEBI" id="CHEBI:28938"/>
        <dbReference type="ChEBI" id="CHEBI:33384"/>
        <dbReference type="EC" id="4.3.1.17"/>
    </reaction>
</comment>
<keyword evidence="4 11" id="KW-0312">Gluconeogenesis</keyword>
<dbReference type="EC" id="4.3.1.17" evidence="11"/>
<comment type="similarity">
    <text evidence="3 11">Belongs to the iron-sulfur dependent L-serine dehydratase family.</text>
</comment>
<dbReference type="PANTHER" id="PTHR30182:SF1">
    <property type="entry name" value="L-SERINE DEHYDRATASE 1"/>
    <property type="match status" value="1"/>
</dbReference>
<evidence type="ECO:0000256" key="5">
    <source>
        <dbReference type="ARBA" id="ARBA00022485"/>
    </source>
</evidence>
<evidence type="ECO:0000256" key="7">
    <source>
        <dbReference type="ARBA" id="ARBA00023004"/>
    </source>
</evidence>
<reference evidence="13 14" key="1">
    <citation type="submission" date="2020-08" db="EMBL/GenBank/DDBJ databases">
        <title>Genome public.</title>
        <authorList>
            <person name="Liu C."/>
            <person name="Sun Q."/>
        </authorList>
    </citation>
    <scope>NUCLEOTIDE SEQUENCE [LARGE SCALE GENOMIC DNA]</scope>
    <source>
        <strain evidence="13 14">NSJ-43</strain>
    </source>
</reference>
<keyword evidence="7 11" id="KW-0408">Iron</keyword>
<evidence type="ECO:0000313" key="14">
    <source>
        <dbReference type="Proteomes" id="UP000628463"/>
    </source>
</evidence>
<dbReference type="NCBIfam" id="TIGR00718">
    <property type="entry name" value="sda_alpha"/>
    <property type="match status" value="1"/>
</dbReference>
<keyword evidence="14" id="KW-1185">Reference proteome</keyword>
<accession>A0ABR7G300</accession>
<keyword evidence="9 11" id="KW-0456">Lyase</keyword>
<dbReference type="InterPro" id="IPR005130">
    <property type="entry name" value="Ser_deHydtase-like_asu"/>
</dbReference>
<evidence type="ECO:0000313" key="13">
    <source>
        <dbReference type="EMBL" id="MBC5681821.1"/>
    </source>
</evidence>
<sequence length="289" mass="30280">MISYHSIEDIVNLCNENNMSFWQVILRADASERMAAEDASFAAMRDMYRAMKRADAEYDKTLKSPSGLSGGDGEKMRKYNKDGKNLCGPFMGLAMEKAIKMGESNACMKRIVAAPTAGSCGVIPAVFLAYEECFNVPEDKIVKAMFVSAGVGAVIAENASIAGASGGCQAEIGSASAMAAAGLAYLEGGDAECISNAMAFALKNMLGLTCDPVCGLVEVPCIKRNSAGAVNAISSAQMAMAGIRSAITPDEVIDSMRRIGNELPACLKETGEGGLAVTPSALKIKERLN</sequence>
<keyword evidence="6 11" id="KW-0479">Metal-binding</keyword>
<comment type="cofactor">
    <cofactor evidence="1 11">
        <name>[4Fe-4S] cluster</name>
        <dbReference type="ChEBI" id="CHEBI:49883"/>
    </cofactor>
</comment>
<dbReference type="Proteomes" id="UP000628463">
    <property type="component" value="Unassembled WGS sequence"/>
</dbReference>
<comment type="caution">
    <text evidence="13">The sequence shown here is derived from an EMBL/GenBank/DDBJ whole genome shotgun (WGS) entry which is preliminary data.</text>
</comment>
<evidence type="ECO:0000256" key="8">
    <source>
        <dbReference type="ARBA" id="ARBA00023014"/>
    </source>
</evidence>
<organism evidence="13 14">
    <name type="scientific">Lachnospira hominis</name>
    <name type="common">ex Liu et al. 2021</name>
    <dbReference type="NCBI Taxonomy" id="2763051"/>
    <lineage>
        <taxon>Bacteria</taxon>
        <taxon>Bacillati</taxon>
        <taxon>Bacillota</taxon>
        <taxon>Clostridia</taxon>
        <taxon>Lachnospirales</taxon>
        <taxon>Lachnospiraceae</taxon>
        <taxon>Lachnospira</taxon>
    </lineage>
</organism>
<dbReference type="SUPFAM" id="SSF103378">
    <property type="entry name" value="2-methylcitrate dehydratase PrpD"/>
    <property type="match status" value="1"/>
</dbReference>
<dbReference type="InterPro" id="IPR004642">
    <property type="entry name" value="Ser_deHydtase_asu"/>
</dbReference>
<evidence type="ECO:0000256" key="4">
    <source>
        <dbReference type="ARBA" id="ARBA00022432"/>
    </source>
</evidence>